<comment type="caution">
    <text evidence="2">The sequence shown here is derived from an EMBL/GenBank/DDBJ whole genome shotgun (WGS) entry which is preliminary data.</text>
</comment>
<evidence type="ECO:0000256" key="1">
    <source>
        <dbReference type="SAM" id="MobiDB-lite"/>
    </source>
</evidence>
<sequence length="207" mass="22079">VGNRSAWTASESAGLGPVEPQSGGAFAVPELYYTLRRFAPASNSISTTGLSFASVPQVPAFNGHSDGPKNGLSSMVMSHSTSLTGLQQQKPLALSNGRCISNALKPSPEGHTSPELSSKDGPTEEVIKGLAVGFDICPVAQRYSWQCGVVVNLSSLYAALSWRKWTAVLTSPRSYHNLQRESNRDSEEWELDTSTTGALGSQARCEF</sequence>
<reference evidence="2" key="1">
    <citation type="submission" date="2018-11" db="EMBL/GenBank/DDBJ databases">
        <authorList>
            <consortium name="Pathogen Informatics"/>
        </authorList>
    </citation>
    <scope>NUCLEOTIDE SEQUENCE</scope>
</reference>
<dbReference type="Proteomes" id="UP000784294">
    <property type="component" value="Unassembled WGS sequence"/>
</dbReference>
<proteinExistence type="predicted"/>
<name>A0A448XSD8_9PLAT</name>
<dbReference type="EMBL" id="CAAALY010285880">
    <property type="protein sequence ID" value="VEL43845.1"/>
    <property type="molecule type" value="Genomic_DNA"/>
</dbReference>
<evidence type="ECO:0000313" key="2">
    <source>
        <dbReference type="EMBL" id="VEL43845.1"/>
    </source>
</evidence>
<gene>
    <name evidence="2" type="ORF">PXEA_LOCUS37285</name>
</gene>
<keyword evidence="3" id="KW-1185">Reference proteome</keyword>
<protein>
    <submittedName>
        <fullName evidence="2">Uncharacterized protein</fullName>
    </submittedName>
</protein>
<accession>A0A448XSD8</accession>
<organism evidence="2 3">
    <name type="scientific">Protopolystoma xenopodis</name>
    <dbReference type="NCBI Taxonomy" id="117903"/>
    <lineage>
        <taxon>Eukaryota</taxon>
        <taxon>Metazoa</taxon>
        <taxon>Spiralia</taxon>
        <taxon>Lophotrochozoa</taxon>
        <taxon>Platyhelminthes</taxon>
        <taxon>Monogenea</taxon>
        <taxon>Polyopisthocotylea</taxon>
        <taxon>Polystomatidea</taxon>
        <taxon>Polystomatidae</taxon>
        <taxon>Protopolystoma</taxon>
    </lineage>
</organism>
<feature type="region of interest" description="Disordered" evidence="1">
    <location>
        <begin position="103"/>
        <end position="122"/>
    </location>
</feature>
<dbReference type="AlphaFoldDB" id="A0A448XSD8"/>
<evidence type="ECO:0000313" key="3">
    <source>
        <dbReference type="Proteomes" id="UP000784294"/>
    </source>
</evidence>
<feature type="non-terminal residue" evidence="2">
    <location>
        <position position="207"/>
    </location>
</feature>